<dbReference type="InterPro" id="IPR038765">
    <property type="entry name" value="Papain-like_cys_pep_sf"/>
</dbReference>
<dbReference type="OrthoDB" id="3648721at2"/>
<keyword evidence="4" id="KW-1185">Reference proteome</keyword>
<gene>
    <name evidence="3" type="ORF">C5O19_18785</name>
</gene>
<name>A0A2S7IHK1_9BACT</name>
<dbReference type="CDD" id="cd02619">
    <property type="entry name" value="Peptidase_C1"/>
    <property type="match status" value="1"/>
</dbReference>
<evidence type="ECO:0000313" key="4">
    <source>
        <dbReference type="Proteomes" id="UP000239590"/>
    </source>
</evidence>
<dbReference type="Pfam" id="PF00112">
    <property type="entry name" value="Peptidase_C1"/>
    <property type="match status" value="1"/>
</dbReference>
<dbReference type="GO" id="GO:0006508">
    <property type="term" value="P:proteolysis"/>
    <property type="evidence" value="ECO:0007669"/>
    <property type="project" value="InterPro"/>
</dbReference>
<feature type="signal peptide" evidence="1">
    <location>
        <begin position="1"/>
        <end position="21"/>
    </location>
</feature>
<dbReference type="RefSeq" id="WP_104714938.1">
    <property type="nucleotide sequence ID" value="NZ_PTRA01000004.1"/>
</dbReference>
<reference evidence="4" key="1">
    <citation type="submission" date="2018-02" db="EMBL/GenBank/DDBJ databases">
        <title>Genome sequencing of Solimonas sp. HR-BB.</title>
        <authorList>
            <person name="Lee Y."/>
            <person name="Jeon C.O."/>
        </authorList>
    </citation>
    <scope>NUCLEOTIDE SEQUENCE [LARGE SCALE GENOMIC DNA]</scope>
    <source>
        <strain evidence="4">HR-U</strain>
    </source>
</reference>
<evidence type="ECO:0000313" key="3">
    <source>
        <dbReference type="EMBL" id="PQA55469.1"/>
    </source>
</evidence>
<dbReference type="SUPFAM" id="SSF54001">
    <property type="entry name" value="Cysteine proteinases"/>
    <property type="match status" value="1"/>
</dbReference>
<dbReference type="Proteomes" id="UP000239590">
    <property type="component" value="Unassembled WGS sequence"/>
</dbReference>
<dbReference type="GO" id="GO:0008234">
    <property type="term" value="F:cysteine-type peptidase activity"/>
    <property type="evidence" value="ECO:0007669"/>
    <property type="project" value="InterPro"/>
</dbReference>
<organism evidence="3 4">
    <name type="scientific">Siphonobacter curvatus</name>
    <dbReference type="NCBI Taxonomy" id="2094562"/>
    <lineage>
        <taxon>Bacteria</taxon>
        <taxon>Pseudomonadati</taxon>
        <taxon>Bacteroidota</taxon>
        <taxon>Cytophagia</taxon>
        <taxon>Cytophagales</taxon>
        <taxon>Cytophagaceae</taxon>
        <taxon>Siphonobacter</taxon>
    </lineage>
</organism>
<feature type="chain" id="PRO_5015676770" description="Peptidase C1A papain C-terminal domain-containing protein" evidence="1">
    <location>
        <begin position="22"/>
        <end position="278"/>
    </location>
</feature>
<proteinExistence type="predicted"/>
<dbReference type="InterPro" id="IPR000668">
    <property type="entry name" value="Peptidase_C1A_C"/>
</dbReference>
<comment type="caution">
    <text evidence="3">The sequence shown here is derived from an EMBL/GenBank/DDBJ whole genome shotgun (WGS) entry which is preliminary data.</text>
</comment>
<dbReference type="EMBL" id="PTRA01000004">
    <property type="protein sequence ID" value="PQA55469.1"/>
    <property type="molecule type" value="Genomic_DNA"/>
</dbReference>
<evidence type="ECO:0000256" key="1">
    <source>
        <dbReference type="SAM" id="SignalP"/>
    </source>
</evidence>
<evidence type="ECO:0000259" key="2">
    <source>
        <dbReference type="Pfam" id="PF00112"/>
    </source>
</evidence>
<accession>A0A2S7IHK1</accession>
<keyword evidence="1" id="KW-0732">Signal</keyword>
<sequence length="278" mass="31084">MNPRIWFALLFFGSLALKGLAQPLPKTGLVFDDEAYEQLPYEPVLTKAPLPARVSYEAYCPSIQAQGPYSTCVGFACGYYLQTILEAKARGLNKRAMIDQLAFSPSYLYEKAKVQQDYSCTEGVSLVKVLQIMQQVGNTPMRSFPYPACGQKTARADQLAARFRIKGFERIFKLQDPDAVKIRSLKKSLAEGKPSVIGMVIPASFYYTKKVWQAAPGDNPQNPDLKGHALCIIGYDDDLHGGAFRVINSFGNDWADHGFCWITYRDLARFVKYGFVSN</sequence>
<feature type="domain" description="Peptidase C1A papain C-terminal" evidence="2">
    <location>
        <begin position="99"/>
        <end position="263"/>
    </location>
</feature>
<dbReference type="AlphaFoldDB" id="A0A2S7IHK1"/>
<protein>
    <recommendedName>
        <fullName evidence="2">Peptidase C1A papain C-terminal domain-containing protein</fullName>
    </recommendedName>
</protein>
<dbReference type="Gene3D" id="3.90.70.10">
    <property type="entry name" value="Cysteine proteinases"/>
    <property type="match status" value="1"/>
</dbReference>